<comment type="caution">
    <text evidence="1">The sequence shown here is derived from an EMBL/GenBank/DDBJ whole genome shotgun (WGS) entry which is preliminary data.</text>
</comment>
<protein>
    <submittedName>
        <fullName evidence="1">Uncharacterized protein</fullName>
    </submittedName>
</protein>
<gene>
    <name evidence="1" type="ORF">ACFPK8_06535</name>
</gene>
<dbReference type="RefSeq" id="WP_343924440.1">
    <property type="nucleotide sequence ID" value="NZ_BAAAIR010000038.1"/>
</dbReference>
<accession>A0ABW0FEP0</accession>
<name>A0ABW0FEP0_9MICO</name>
<evidence type="ECO:0000313" key="1">
    <source>
        <dbReference type="EMBL" id="MFC5297163.1"/>
    </source>
</evidence>
<sequence>MQSTLSVVPRTHWINGWFLRVFARPAALVDGTEHSGRWGRPTDVHVEPGLHTVAGGARYRGTTGLLGLDETEVEVTSGRRQLVIARNGFLNHQPFTVDVPHQA</sequence>
<reference evidence="2" key="1">
    <citation type="journal article" date="2019" name="Int. J. Syst. Evol. Microbiol.">
        <title>The Global Catalogue of Microorganisms (GCM) 10K type strain sequencing project: providing services to taxonomists for standard genome sequencing and annotation.</title>
        <authorList>
            <consortium name="The Broad Institute Genomics Platform"/>
            <consortium name="The Broad Institute Genome Sequencing Center for Infectious Disease"/>
            <person name="Wu L."/>
            <person name="Ma J."/>
        </authorList>
    </citation>
    <scope>NUCLEOTIDE SEQUENCE [LARGE SCALE GENOMIC DNA]</scope>
    <source>
        <strain evidence="2">CGMCC 1.16455</strain>
    </source>
</reference>
<dbReference type="EMBL" id="JBHSLN010000020">
    <property type="protein sequence ID" value="MFC5297163.1"/>
    <property type="molecule type" value="Genomic_DNA"/>
</dbReference>
<proteinExistence type="predicted"/>
<evidence type="ECO:0000313" key="2">
    <source>
        <dbReference type="Proteomes" id="UP001595937"/>
    </source>
</evidence>
<dbReference type="Proteomes" id="UP001595937">
    <property type="component" value="Unassembled WGS sequence"/>
</dbReference>
<dbReference type="GeneID" id="303297673"/>
<keyword evidence="2" id="KW-1185">Reference proteome</keyword>
<organism evidence="1 2">
    <name type="scientific">Brachybacterium tyrofermentans</name>
    <dbReference type="NCBI Taxonomy" id="47848"/>
    <lineage>
        <taxon>Bacteria</taxon>
        <taxon>Bacillati</taxon>
        <taxon>Actinomycetota</taxon>
        <taxon>Actinomycetes</taxon>
        <taxon>Micrococcales</taxon>
        <taxon>Dermabacteraceae</taxon>
        <taxon>Brachybacterium</taxon>
    </lineage>
</organism>